<evidence type="ECO:0000313" key="2">
    <source>
        <dbReference type="EMBL" id="MCA5004121.1"/>
    </source>
</evidence>
<organism evidence="2 3">
    <name type="scientific">Sphingobacterium bovistauri</name>
    <dbReference type="NCBI Taxonomy" id="2781959"/>
    <lineage>
        <taxon>Bacteria</taxon>
        <taxon>Pseudomonadati</taxon>
        <taxon>Bacteroidota</taxon>
        <taxon>Sphingobacteriia</taxon>
        <taxon>Sphingobacteriales</taxon>
        <taxon>Sphingobacteriaceae</taxon>
        <taxon>Sphingobacterium</taxon>
    </lineage>
</organism>
<protein>
    <submittedName>
        <fullName evidence="2">SP_1767 family glycosyltransferase</fullName>
    </submittedName>
</protein>
<accession>A0ABS7Z3X0</accession>
<evidence type="ECO:0000259" key="1">
    <source>
        <dbReference type="Pfam" id="PF08759"/>
    </source>
</evidence>
<feature type="domain" description="Glycosyltransferase GT-D fold" evidence="1">
    <location>
        <begin position="43"/>
        <end position="268"/>
    </location>
</feature>
<proteinExistence type="predicted"/>
<name>A0ABS7Z3X0_9SPHI</name>
<keyword evidence="3" id="KW-1185">Reference proteome</keyword>
<comment type="caution">
    <text evidence="2">The sequence shown here is derived from an EMBL/GenBank/DDBJ whole genome shotgun (WGS) entry which is preliminary data.</text>
</comment>
<sequence>MINYLRRVYVEIRYHLYKIIYPYPHIYSIFETLDFVLISKKSIARFGDGEFHMLGNSEDLGFQKMDEKLATRLKDVLNNSNDDCIVALPGGIYSIRGLNKVASYFWKQFYVFHYPRYANLLNVNQKYYNASFTRPYIDFANKQHSASYFQKLKGVWNNQKVLIVEGENSRLGVGNDLFDNVKELRRIVTLSTNAFQLYDKLFEATKSIVMEYDLVLIALGPTATVLAYDLSKLGVWAIDIGHIDVEYEWFLRGVDEKVAIEGKHVNEFSYHIKDTDCLDINYQSQIINRLLN</sequence>
<dbReference type="EMBL" id="JADEYP010000003">
    <property type="protein sequence ID" value="MCA5004121.1"/>
    <property type="molecule type" value="Genomic_DNA"/>
</dbReference>
<evidence type="ECO:0000313" key="3">
    <source>
        <dbReference type="Proteomes" id="UP001165302"/>
    </source>
</evidence>
<dbReference type="InterPro" id="IPR014869">
    <property type="entry name" value="GT-D"/>
</dbReference>
<reference evidence="2" key="1">
    <citation type="submission" date="2020-10" db="EMBL/GenBank/DDBJ databases">
        <authorList>
            <person name="Lu T."/>
            <person name="Wang Q."/>
            <person name="Han X."/>
        </authorList>
    </citation>
    <scope>NUCLEOTIDE SEQUENCE</scope>
    <source>
        <strain evidence="2">WQ 366</strain>
    </source>
</reference>
<dbReference type="Proteomes" id="UP001165302">
    <property type="component" value="Unassembled WGS sequence"/>
</dbReference>
<dbReference type="RefSeq" id="WP_225551453.1">
    <property type="nucleotide sequence ID" value="NZ_JADEYP010000003.1"/>
</dbReference>
<dbReference type="Pfam" id="PF08759">
    <property type="entry name" value="GT-D"/>
    <property type="match status" value="1"/>
</dbReference>
<gene>
    <name evidence="2" type="ORF">IPZ78_03005</name>
</gene>
<dbReference type="NCBIfam" id="TIGR03728">
    <property type="entry name" value="glyco_access_1"/>
    <property type="match status" value="1"/>
</dbReference>